<organism evidence="1 2">
    <name type="scientific">Natronolimnohabitans innermongolicus JCM 12255</name>
    <dbReference type="NCBI Taxonomy" id="1227499"/>
    <lineage>
        <taxon>Archaea</taxon>
        <taxon>Methanobacteriati</taxon>
        <taxon>Methanobacteriota</taxon>
        <taxon>Stenosarchaea group</taxon>
        <taxon>Halobacteria</taxon>
        <taxon>Halobacteriales</taxon>
        <taxon>Natrialbaceae</taxon>
        <taxon>Natronolimnohabitans</taxon>
    </lineage>
</organism>
<accession>L9XHB7</accession>
<dbReference type="AlphaFoldDB" id="L9XHB7"/>
<comment type="caution">
    <text evidence="1">The sequence shown here is derived from an EMBL/GenBank/DDBJ whole genome shotgun (WGS) entry which is preliminary data.</text>
</comment>
<evidence type="ECO:0000313" key="1">
    <source>
        <dbReference type="EMBL" id="ELY61105.1"/>
    </source>
</evidence>
<keyword evidence="2" id="KW-1185">Reference proteome</keyword>
<reference evidence="1 2" key="1">
    <citation type="journal article" date="2014" name="PLoS Genet.">
        <title>Phylogenetically driven sequencing of extremely halophilic archaea reveals strategies for static and dynamic osmo-response.</title>
        <authorList>
            <person name="Becker E.A."/>
            <person name="Seitzer P.M."/>
            <person name="Tritt A."/>
            <person name="Larsen D."/>
            <person name="Krusor M."/>
            <person name="Yao A.I."/>
            <person name="Wu D."/>
            <person name="Madern D."/>
            <person name="Eisen J.A."/>
            <person name="Darling A.E."/>
            <person name="Facciotti M.T."/>
        </authorList>
    </citation>
    <scope>NUCLEOTIDE SEQUENCE [LARGE SCALE GENOMIC DNA]</scope>
    <source>
        <strain evidence="1 2">JCM 12255</strain>
    </source>
</reference>
<protein>
    <submittedName>
        <fullName evidence="1">Uncharacterized protein</fullName>
    </submittedName>
</protein>
<dbReference type="Proteomes" id="UP000011602">
    <property type="component" value="Unassembled WGS sequence"/>
</dbReference>
<dbReference type="eggNOG" id="arCOG00719">
    <property type="taxonomic scope" value="Archaea"/>
</dbReference>
<evidence type="ECO:0000313" key="2">
    <source>
        <dbReference type="Proteomes" id="UP000011602"/>
    </source>
</evidence>
<dbReference type="RefSeq" id="WP_007257963.1">
    <property type="nucleotide sequence ID" value="NZ_AOHZ01000015.1"/>
</dbReference>
<name>L9XHB7_9EURY</name>
<dbReference type="EMBL" id="AOHZ01000015">
    <property type="protein sequence ID" value="ELY61105.1"/>
    <property type="molecule type" value="Genomic_DNA"/>
</dbReference>
<sequence length="61" mass="6490">MTIVDSVLSAVAKIERLSLFPTVFEVVGTPTAVVAELDRADAAGYEFVSRIDTVKSIMMAG</sequence>
<dbReference type="OrthoDB" id="197676at2157"/>
<proteinExistence type="predicted"/>
<gene>
    <name evidence="1" type="ORF">C493_03265</name>
</gene>